<organism evidence="1">
    <name type="scientific">Shewanella xiamenensis</name>
    <dbReference type="NCBI Taxonomy" id="332186"/>
    <lineage>
        <taxon>Bacteria</taxon>
        <taxon>Pseudomonadati</taxon>
        <taxon>Pseudomonadota</taxon>
        <taxon>Gammaproteobacteria</taxon>
        <taxon>Alteromonadales</taxon>
        <taxon>Shewanellaceae</taxon>
        <taxon>Shewanella</taxon>
    </lineage>
</organism>
<reference evidence="1" key="1">
    <citation type="journal article" date="2019" name="Int J Environ Res Public Health">
        <title>Characterization of Chromosome-Mediated BlaOXA-894 in Shewanella xiamenensis Isolated from Pig Wastewater.</title>
        <authorList>
            <person name="Zou H."/>
            <person name="Zhou Z."/>
            <person name="Xia H."/>
            <person name="Zhao Q."/>
            <person name="Li X."/>
        </authorList>
    </citation>
    <scope>NUCLEOTIDE SEQUENCE</scope>
    <source>
        <strain evidence="1">2015oxa</strain>
    </source>
</reference>
<dbReference type="InterPro" id="IPR043133">
    <property type="entry name" value="GTP-CH-I_C/QueF"/>
</dbReference>
<dbReference type="Proteomes" id="UP001152518">
    <property type="component" value="Unassembled WGS sequence"/>
</dbReference>
<gene>
    <name evidence="1" type="primary">queF</name>
    <name evidence="1" type="ORF">E2650_21135</name>
</gene>
<reference evidence="1" key="2">
    <citation type="submission" date="2019-04" db="EMBL/GenBank/DDBJ databases">
        <authorList>
            <person name="Zou H."/>
        </authorList>
    </citation>
    <scope>NUCLEOTIDE SEQUENCE</scope>
    <source>
        <strain evidence="1">2015oxa</strain>
    </source>
</reference>
<dbReference type="AlphaFoldDB" id="A0AAW6R3U7"/>
<dbReference type="EMBL" id="SUNE01000108">
    <property type="protein sequence ID" value="MDG5902336.1"/>
    <property type="molecule type" value="Genomic_DNA"/>
</dbReference>
<name>A0AAW6R3U7_9GAMM</name>
<dbReference type="Gene3D" id="3.30.1130.10">
    <property type="match status" value="1"/>
</dbReference>
<accession>A0AAW6R3U7</accession>
<comment type="caution">
    <text evidence="1">The sequence shown here is derived from an EMBL/GenBank/DDBJ whole genome shotgun (WGS) entry which is preliminary data.</text>
</comment>
<proteinExistence type="predicted"/>
<evidence type="ECO:0000313" key="1">
    <source>
        <dbReference type="EMBL" id="MDG5902336.1"/>
    </source>
</evidence>
<feature type="non-terminal residue" evidence="1">
    <location>
        <position position="1"/>
    </location>
</feature>
<protein>
    <submittedName>
        <fullName evidence="1">NADPH-dependent 7-cyano-7-deazaguanine reductase QueF</fullName>
    </submittedName>
</protein>
<sequence length="32" mass="3782">VYARYTRRGGLDINPWRSNSDFVPSTTRLVRQ</sequence>